<evidence type="ECO:0000313" key="4">
    <source>
        <dbReference type="Proteomes" id="UP001303160"/>
    </source>
</evidence>
<feature type="compositionally biased region" description="Basic and acidic residues" evidence="1">
    <location>
        <begin position="125"/>
        <end position="137"/>
    </location>
</feature>
<evidence type="ECO:0000313" key="3">
    <source>
        <dbReference type="EMBL" id="KAK4200149.1"/>
    </source>
</evidence>
<organism evidence="3 4">
    <name type="scientific">Triangularia verruculosa</name>
    <dbReference type="NCBI Taxonomy" id="2587418"/>
    <lineage>
        <taxon>Eukaryota</taxon>
        <taxon>Fungi</taxon>
        <taxon>Dikarya</taxon>
        <taxon>Ascomycota</taxon>
        <taxon>Pezizomycotina</taxon>
        <taxon>Sordariomycetes</taxon>
        <taxon>Sordariomycetidae</taxon>
        <taxon>Sordariales</taxon>
        <taxon>Podosporaceae</taxon>
        <taxon>Triangularia</taxon>
    </lineage>
</organism>
<dbReference type="AlphaFoldDB" id="A0AAN6XGG6"/>
<dbReference type="InterPro" id="IPR046497">
    <property type="entry name" value="DUF6590"/>
</dbReference>
<feature type="domain" description="DUF6590" evidence="2">
    <location>
        <begin position="214"/>
        <end position="381"/>
    </location>
</feature>
<keyword evidence="4" id="KW-1185">Reference proteome</keyword>
<evidence type="ECO:0000259" key="2">
    <source>
        <dbReference type="Pfam" id="PF20233"/>
    </source>
</evidence>
<feature type="region of interest" description="Disordered" evidence="1">
    <location>
        <begin position="165"/>
        <end position="204"/>
    </location>
</feature>
<feature type="compositionally biased region" description="Basic and acidic residues" evidence="1">
    <location>
        <begin position="103"/>
        <end position="118"/>
    </location>
</feature>
<feature type="compositionally biased region" description="Basic and acidic residues" evidence="1">
    <location>
        <begin position="189"/>
        <end position="199"/>
    </location>
</feature>
<dbReference type="EMBL" id="MU863923">
    <property type="protein sequence ID" value="KAK4200149.1"/>
    <property type="molecule type" value="Genomic_DNA"/>
</dbReference>
<reference evidence="3" key="2">
    <citation type="submission" date="2023-05" db="EMBL/GenBank/DDBJ databases">
        <authorList>
            <consortium name="Lawrence Berkeley National Laboratory"/>
            <person name="Steindorff A."/>
            <person name="Hensen N."/>
            <person name="Bonometti L."/>
            <person name="Westerberg I."/>
            <person name="Brannstrom I.O."/>
            <person name="Guillou S."/>
            <person name="Cros-Aarteil S."/>
            <person name="Calhoun S."/>
            <person name="Haridas S."/>
            <person name="Kuo A."/>
            <person name="Mondo S."/>
            <person name="Pangilinan J."/>
            <person name="Riley R."/>
            <person name="Labutti K."/>
            <person name="Andreopoulos B."/>
            <person name="Lipzen A."/>
            <person name="Chen C."/>
            <person name="Yanf M."/>
            <person name="Daum C."/>
            <person name="Ng V."/>
            <person name="Clum A."/>
            <person name="Ohm R."/>
            <person name="Martin F."/>
            <person name="Silar P."/>
            <person name="Natvig D."/>
            <person name="Lalanne C."/>
            <person name="Gautier V."/>
            <person name="Ament-Velasquez S.L."/>
            <person name="Kruys A."/>
            <person name="Hutchinson M.I."/>
            <person name="Powell A.J."/>
            <person name="Barry K."/>
            <person name="Miller A.N."/>
            <person name="Grigoriev I.V."/>
            <person name="Debuchy R."/>
            <person name="Gladieux P."/>
            <person name="Thoren M.H."/>
            <person name="Johannesson H."/>
        </authorList>
    </citation>
    <scope>NUCLEOTIDE SEQUENCE</scope>
    <source>
        <strain evidence="3">CBS 315.58</strain>
    </source>
</reference>
<sequence>MTVATMGQRPLHAAPGFEFFTLAEDQIGIEDGVVYNPEAVIIDAVERPKPTGNVTKRTDTSPSRTKLTNSPTKTQNSVVQEVKSTSSQTTKSETKTENSIASKIRDTGGDGKKDDKKQNGTSADSHNETEGESYGDRWEWSEGDLDYIRIDENGGKLLYTDYQKNLDPEAKPPPSPTKSESSTPGKQNSKTDSRPKSKWSEPLNPHFQVVSRPKRFFVVGRIFKVSWFEPLGCPDPSSDPFPPSSPTTTSPIDNYSEACPPFHGEKPLAKYRWFVVVRRRLHHSLCFSITTYAGANKSATNKTARGRDVDFVVLHNCNVKPARPYEEENITRKPVAVIIEDQETFISPIARLDCGRVYTVEDHLRVMKVGRVHPGSLAALEEYFKDSVS</sequence>
<accession>A0AAN6XGG6</accession>
<feature type="compositionally biased region" description="Polar residues" evidence="1">
    <location>
        <begin position="52"/>
        <end position="76"/>
    </location>
</feature>
<dbReference type="Proteomes" id="UP001303160">
    <property type="component" value="Unassembled WGS sequence"/>
</dbReference>
<feature type="region of interest" description="Disordered" evidence="1">
    <location>
        <begin position="46"/>
        <end position="137"/>
    </location>
</feature>
<dbReference type="Pfam" id="PF20233">
    <property type="entry name" value="DUF6590"/>
    <property type="match status" value="1"/>
</dbReference>
<evidence type="ECO:0000256" key="1">
    <source>
        <dbReference type="SAM" id="MobiDB-lite"/>
    </source>
</evidence>
<comment type="caution">
    <text evidence="3">The sequence shown here is derived from an EMBL/GenBank/DDBJ whole genome shotgun (WGS) entry which is preliminary data.</text>
</comment>
<feature type="compositionally biased region" description="Low complexity" evidence="1">
    <location>
        <begin position="77"/>
        <end position="91"/>
    </location>
</feature>
<gene>
    <name evidence="3" type="ORF">QBC40DRAFT_174631</name>
</gene>
<protein>
    <recommendedName>
        <fullName evidence="2">DUF6590 domain-containing protein</fullName>
    </recommendedName>
</protein>
<proteinExistence type="predicted"/>
<name>A0AAN6XGG6_9PEZI</name>
<reference evidence="3" key="1">
    <citation type="journal article" date="2023" name="Mol. Phylogenet. Evol.">
        <title>Genome-scale phylogeny and comparative genomics of the fungal order Sordariales.</title>
        <authorList>
            <person name="Hensen N."/>
            <person name="Bonometti L."/>
            <person name="Westerberg I."/>
            <person name="Brannstrom I.O."/>
            <person name="Guillou S."/>
            <person name="Cros-Aarteil S."/>
            <person name="Calhoun S."/>
            <person name="Haridas S."/>
            <person name="Kuo A."/>
            <person name="Mondo S."/>
            <person name="Pangilinan J."/>
            <person name="Riley R."/>
            <person name="LaButti K."/>
            <person name="Andreopoulos B."/>
            <person name="Lipzen A."/>
            <person name="Chen C."/>
            <person name="Yan M."/>
            <person name="Daum C."/>
            <person name="Ng V."/>
            <person name="Clum A."/>
            <person name="Steindorff A."/>
            <person name="Ohm R.A."/>
            <person name="Martin F."/>
            <person name="Silar P."/>
            <person name="Natvig D.O."/>
            <person name="Lalanne C."/>
            <person name="Gautier V."/>
            <person name="Ament-Velasquez S.L."/>
            <person name="Kruys A."/>
            <person name="Hutchinson M.I."/>
            <person name="Powell A.J."/>
            <person name="Barry K."/>
            <person name="Miller A.N."/>
            <person name="Grigoriev I.V."/>
            <person name="Debuchy R."/>
            <person name="Gladieux P."/>
            <person name="Hiltunen Thoren M."/>
            <person name="Johannesson H."/>
        </authorList>
    </citation>
    <scope>NUCLEOTIDE SEQUENCE</scope>
    <source>
        <strain evidence="3">CBS 315.58</strain>
    </source>
</reference>